<organism evidence="3 4">
    <name type="scientific">Quercus suber</name>
    <name type="common">Cork oak</name>
    <dbReference type="NCBI Taxonomy" id="58331"/>
    <lineage>
        <taxon>Eukaryota</taxon>
        <taxon>Viridiplantae</taxon>
        <taxon>Streptophyta</taxon>
        <taxon>Embryophyta</taxon>
        <taxon>Tracheophyta</taxon>
        <taxon>Spermatophyta</taxon>
        <taxon>Magnoliopsida</taxon>
        <taxon>eudicotyledons</taxon>
        <taxon>Gunneridae</taxon>
        <taxon>Pentapetalae</taxon>
        <taxon>rosids</taxon>
        <taxon>fabids</taxon>
        <taxon>Fagales</taxon>
        <taxon>Fagaceae</taxon>
        <taxon>Quercus</taxon>
    </lineage>
</organism>
<accession>A0AAW0LV70</accession>
<evidence type="ECO:0000259" key="2">
    <source>
        <dbReference type="Pfam" id="PF01179"/>
    </source>
</evidence>
<dbReference type="InterPro" id="IPR036460">
    <property type="entry name" value="Cu_amine_oxidase_C_sf"/>
</dbReference>
<comment type="similarity">
    <text evidence="1">Belongs to the copper/topaquinone oxidase family.</text>
</comment>
<dbReference type="Proteomes" id="UP000237347">
    <property type="component" value="Unassembled WGS sequence"/>
</dbReference>
<keyword evidence="1" id="KW-0479">Metal-binding</keyword>
<proteinExistence type="inferred from homology"/>
<reference evidence="3 4" key="1">
    <citation type="journal article" date="2018" name="Sci. Data">
        <title>The draft genome sequence of cork oak.</title>
        <authorList>
            <person name="Ramos A.M."/>
            <person name="Usie A."/>
            <person name="Barbosa P."/>
            <person name="Barros P.M."/>
            <person name="Capote T."/>
            <person name="Chaves I."/>
            <person name="Simoes F."/>
            <person name="Abreu I."/>
            <person name="Carrasquinho I."/>
            <person name="Faro C."/>
            <person name="Guimaraes J.B."/>
            <person name="Mendonca D."/>
            <person name="Nobrega F."/>
            <person name="Rodrigues L."/>
            <person name="Saibo N.J.M."/>
            <person name="Varela M.C."/>
            <person name="Egas C."/>
            <person name="Matos J."/>
            <person name="Miguel C.M."/>
            <person name="Oliveira M.M."/>
            <person name="Ricardo C.P."/>
            <person name="Goncalves S."/>
        </authorList>
    </citation>
    <scope>NUCLEOTIDE SEQUENCE [LARGE SCALE GENOMIC DNA]</scope>
    <source>
        <strain evidence="4">cv. HL8</strain>
    </source>
</reference>
<dbReference type="EC" id="1.4.3.-" evidence="1"/>
<dbReference type="GO" id="GO:0009308">
    <property type="term" value="P:amine metabolic process"/>
    <property type="evidence" value="ECO:0007669"/>
    <property type="project" value="UniProtKB-UniRule"/>
</dbReference>
<dbReference type="GO" id="GO:0005507">
    <property type="term" value="F:copper ion binding"/>
    <property type="evidence" value="ECO:0007669"/>
    <property type="project" value="InterPro"/>
</dbReference>
<dbReference type="InterPro" id="IPR015798">
    <property type="entry name" value="Cu_amine_oxidase_C"/>
</dbReference>
<evidence type="ECO:0000313" key="3">
    <source>
        <dbReference type="EMBL" id="KAK7855350.1"/>
    </source>
</evidence>
<evidence type="ECO:0000256" key="1">
    <source>
        <dbReference type="RuleBase" id="RU000672"/>
    </source>
</evidence>
<evidence type="ECO:0000313" key="4">
    <source>
        <dbReference type="Proteomes" id="UP000237347"/>
    </source>
</evidence>
<keyword evidence="1" id="KW-0801">TPQ</keyword>
<dbReference type="InterPro" id="IPR000269">
    <property type="entry name" value="Cu_amine_oxidase"/>
</dbReference>
<keyword evidence="1" id="KW-0560">Oxidoreductase</keyword>
<feature type="domain" description="Copper amine oxidase catalytic" evidence="2">
    <location>
        <begin position="2"/>
        <end position="75"/>
    </location>
</feature>
<dbReference type="GO" id="GO:0048038">
    <property type="term" value="F:quinone binding"/>
    <property type="evidence" value="ECO:0007669"/>
    <property type="project" value="InterPro"/>
</dbReference>
<dbReference type="EMBL" id="PKMF04000046">
    <property type="protein sequence ID" value="KAK7855350.1"/>
    <property type="molecule type" value="Genomic_DNA"/>
</dbReference>
<keyword evidence="4" id="KW-1185">Reference proteome</keyword>
<dbReference type="PANTHER" id="PTHR10638">
    <property type="entry name" value="COPPER AMINE OXIDASE"/>
    <property type="match status" value="1"/>
</dbReference>
<dbReference type="Gramene" id="rna-CFP56_50623">
    <property type="protein sequence ID" value="cds-POE95903.1"/>
    <property type="gene ID" value="gene-CFP56_50623"/>
</dbReference>
<comment type="caution">
    <text evidence="3">The sequence shown here is derived from an EMBL/GenBank/DDBJ whole genome shotgun (WGS) entry which is preliminary data.</text>
</comment>
<dbReference type="SUPFAM" id="SSF49998">
    <property type="entry name" value="Amine oxidase catalytic domain"/>
    <property type="match status" value="1"/>
</dbReference>
<sequence length="86" mass="9564">MIAPGLYAPVHQHFFIARMDMAGGEAFNQVVEVDVKAEEPGENNVHNNALYAEERLLKSELEAMRDCSPLSAHHWIARGLIGHNTP</sequence>
<dbReference type="Pfam" id="PF01179">
    <property type="entry name" value="Cu_amine_oxid"/>
    <property type="match status" value="1"/>
</dbReference>
<dbReference type="Gene3D" id="2.70.98.20">
    <property type="entry name" value="Copper amine oxidase, catalytic domain"/>
    <property type="match status" value="1"/>
</dbReference>
<comment type="cofactor">
    <cofactor evidence="1">
        <name>Cu cation</name>
        <dbReference type="ChEBI" id="CHEBI:23378"/>
    </cofactor>
    <text evidence="1">Contains 1 topaquinone per subunit.</text>
</comment>
<dbReference type="GO" id="GO:0008131">
    <property type="term" value="F:primary methylamine oxidase activity"/>
    <property type="evidence" value="ECO:0007669"/>
    <property type="project" value="InterPro"/>
</dbReference>
<comment type="PTM">
    <text evidence="1">Topaquinone (TPQ) is generated by copper-dependent autoxidation of a specific tyrosyl residue.</text>
</comment>
<keyword evidence="1" id="KW-0186">Copper</keyword>
<name>A0AAW0LV70_QUESU</name>
<protein>
    <recommendedName>
        <fullName evidence="1">Amine oxidase</fullName>
        <ecNumber evidence="1">1.4.3.-</ecNumber>
    </recommendedName>
</protein>
<dbReference type="AlphaFoldDB" id="A0AAW0LV70"/>
<gene>
    <name evidence="3" type="primary">AMOH</name>
    <name evidence="3" type="ORF">CFP56_028297</name>
</gene>
<dbReference type="PANTHER" id="PTHR10638:SF18">
    <property type="entry name" value="AMINE OXIDASE [COPPER-CONTAINING] ZETA, PEROXISOMAL"/>
    <property type="match status" value="1"/>
</dbReference>